<dbReference type="OrthoDB" id="7250310at2759"/>
<dbReference type="Proteomes" id="UP000008983">
    <property type="component" value="Unassembled WGS sequence"/>
</dbReference>
<dbReference type="InterPro" id="IPR000742">
    <property type="entry name" value="EGF"/>
</dbReference>
<evidence type="ECO:0000256" key="1">
    <source>
        <dbReference type="SAM" id="SignalP"/>
    </source>
</evidence>
<proteinExistence type="predicted"/>
<dbReference type="InterPro" id="IPR009030">
    <property type="entry name" value="Growth_fac_rcpt_cys_sf"/>
</dbReference>
<dbReference type="SUPFAM" id="SSF57184">
    <property type="entry name" value="Growth factor receptor domain"/>
    <property type="match status" value="4"/>
</dbReference>
<dbReference type="STRING" id="857967.G0R3F3"/>
<feature type="domain" description="EGF-like" evidence="2">
    <location>
        <begin position="1101"/>
        <end position="1142"/>
    </location>
</feature>
<feature type="domain" description="EGF-like" evidence="2">
    <location>
        <begin position="971"/>
        <end position="1012"/>
    </location>
</feature>
<feature type="signal peptide" evidence="1">
    <location>
        <begin position="1"/>
        <end position="21"/>
    </location>
</feature>
<dbReference type="OMA" id="MGEHINP"/>
<accession>G0R3F3</accession>
<reference evidence="3 4" key="1">
    <citation type="submission" date="2011-07" db="EMBL/GenBank/DDBJ databases">
        <authorList>
            <person name="Coyne R."/>
            <person name="Brami D."/>
            <person name="Johnson J."/>
            <person name="Hostetler J."/>
            <person name="Hannick L."/>
            <person name="Clark T."/>
            <person name="Cassidy-Hanley D."/>
            <person name="Inman J."/>
        </authorList>
    </citation>
    <scope>NUCLEOTIDE SEQUENCE [LARGE SCALE GENOMIC DNA]</scope>
    <source>
        <strain evidence="3 4">G5</strain>
    </source>
</reference>
<feature type="domain" description="EGF-like" evidence="2">
    <location>
        <begin position="753"/>
        <end position="797"/>
    </location>
</feature>
<dbReference type="InParanoid" id="G0R3F3"/>
<evidence type="ECO:0000313" key="3">
    <source>
        <dbReference type="EMBL" id="EGR28004.1"/>
    </source>
</evidence>
<dbReference type="SMART" id="SM00181">
    <property type="entry name" value="EGF"/>
    <property type="match status" value="10"/>
</dbReference>
<gene>
    <name evidence="3" type="ORF">IMG5_185060</name>
</gene>
<sequence>MINKNMIKTLFLITLLQFAFTDDVKECQDFTTNNISQVNDAWEIKNKLNVPQYYKINNNDFDDEVTKVPFYSQCSKEEIYVQSNNMNLDQEDFDENEWKTRDNYEYIFGLQQRFDTDTIIRRKITSSRNNLPSKCTVQFDLYLQGYRTNDVFYIYLDEDSGLQQINSFDCASYVSKNAVQKDPITGALVTPARKCYDSVYFRTLTAFKIFIKPFTYIPKKSTYYLQFQGKFKAKSLGDEAFWGIKNLDITCTYDQVPCLGGQTRQTDGSCACPNNTQWSSSKNQCDCLGSHTELNNDKSKCVCSSGWVPNPSLDNTFKLNCYPEKCPGNQIPDTVTASCICPGNTKLIDKTKCGCSKDLNLVLNNDQNSCVCSLTGEFILQKTNNILISCSQCPKNTASNDTQTKCIGCQNNLILINRKDCVCPSDMQYQSLTKKCLSCPSNLIASLSVADQCECPDGLIRNPKKQECICPQGDYAQNFDENGKLIQCSKCPENYIILPNDLRTCVGCNANSIWNTERNKCICPQGLSWLIGSNQCGCTGNNTIMQGKICVCQSGFVPVRKGDLTILNCRPIPKCNESCFSCVKDDDKCNKCKGNLEFDSEDDTICKCPSGLVLNEKGDNCNQCAEGQIVNPSNPKKCICPNDLVLDSNTGKCVCPNNTQLVNGICGCPGANTLLQNKVCVCKQQYVPVRKGATKTLVCRPIPKCNESCFSCVKDDDKCNKCKGNLEFDPEDDTICKCPSGLVLNENGDNCNQCAEGQIVNPSNPKQCICPNDLVLDSNTGKCVCPNNTQLVNGICGCPGANTLLQNKVCVCKQQYVPVRKGATKTLVCRPIPKCNESCFSCVKDDDKCNKCKGNLEFDPEDDTICKCPSGLVLNENGDNCNQCAEGQIVNPSNPKQCICSNDLVLDSNTGKCVCPNNTQLVNGICGCPGANTLLQNKVCVCKQQYAPVRKGATKTLVCRPIPKCNESCFSCVKDDDKCNKCKGNLEFDPEDDTICKCPSGLVLNENGDNCNQCAEGQIVNPSNPKQCICLGGQILNTLTGLCSCPNNTQLVNGRCNCPGANTQLLGRQCFCISDFVPVRKGVTSTLVCRPIPKCNESCLSCRDNDDFCVKCLNNLIPNPNDDTQCKCPEDSTLNKIEMKCYRNCTQRQMNDPTDSLKCICKYPFQINPGSTSCNCPPDQSLNSDGTGCETNIQDCASVGAVLGQDALGKSICICPQDTITKINEFTGLIESCDKSDVPTLCSKTCEKCLPNSNICVDCPPGNSLTDDRKSCQPSKCHPSCHCDKISKECASCAICTRCREPSMAVMIQQDYCACQTPQFVLKPDSSWQCKSVPQSVPIPVCDWQLFNQIVNMVVVSNCSLQKDEQNNTFVVDAIHYDFRRLSVELSADCQKELKTQVFIATDCLNYKPLDLKYLSIINSTQTKIKIPLIDLYDLNAEYKIDTRTIYQRLCFAIEFSNSNATIRQHKFEMRVFTNRDQVEVFHLDVSKQITEGCDKGQQCIIVADLDVKGSVCKDQSCVDFLPENIIPSYIVGDHMYVRIQFVDNTYKKFLTVVSVKFVDDRGIYNYEKNSQYWTIRQQPGSVDVNILLFQPQINARVEVQLKISLNPDSRLRGLVESTNTELITSMFRTQVLQSKNTVSAQSDNEKSSFGFNLIFTVLGLLVCLLI</sequence>
<feature type="domain" description="EGF-like" evidence="2">
    <location>
        <begin position="1289"/>
        <end position="1331"/>
    </location>
</feature>
<dbReference type="EMBL" id="GL984301">
    <property type="protein sequence ID" value="EGR28004.1"/>
    <property type="molecule type" value="Genomic_DNA"/>
</dbReference>
<evidence type="ECO:0000259" key="2">
    <source>
        <dbReference type="SMART" id="SM00181"/>
    </source>
</evidence>
<dbReference type="GeneID" id="14904077"/>
<feature type="domain" description="EGF-like" evidence="2">
    <location>
        <begin position="581"/>
        <end position="622"/>
    </location>
</feature>
<feature type="domain" description="EGF-like" evidence="2">
    <location>
        <begin position="623"/>
        <end position="667"/>
    </location>
</feature>
<feature type="domain" description="EGF-like" evidence="2">
    <location>
        <begin position="841"/>
        <end position="882"/>
    </location>
</feature>
<feature type="domain" description="EGF-like" evidence="2">
    <location>
        <begin position="1241"/>
        <end position="1273"/>
    </location>
</feature>
<keyword evidence="1" id="KW-0732">Signal</keyword>
<feature type="chain" id="PRO_5003408112" description="EGF-like domain-containing protein" evidence="1">
    <location>
        <begin position="22"/>
        <end position="1667"/>
    </location>
</feature>
<evidence type="ECO:0000313" key="4">
    <source>
        <dbReference type="Proteomes" id="UP000008983"/>
    </source>
</evidence>
<organism evidence="3 4">
    <name type="scientific">Ichthyophthirius multifiliis</name>
    <name type="common">White spot disease agent</name>
    <name type="synonym">Ich</name>
    <dbReference type="NCBI Taxonomy" id="5932"/>
    <lineage>
        <taxon>Eukaryota</taxon>
        <taxon>Sar</taxon>
        <taxon>Alveolata</taxon>
        <taxon>Ciliophora</taxon>
        <taxon>Intramacronucleata</taxon>
        <taxon>Oligohymenophorea</taxon>
        <taxon>Hymenostomatida</taxon>
        <taxon>Ophryoglenina</taxon>
        <taxon>Ichthyophthirius</taxon>
    </lineage>
</organism>
<protein>
    <recommendedName>
        <fullName evidence="2">EGF-like domain-containing protein</fullName>
    </recommendedName>
</protein>
<feature type="domain" description="EGF-like" evidence="2">
    <location>
        <begin position="883"/>
        <end position="927"/>
    </location>
</feature>
<dbReference type="eggNOG" id="ENOG502R2P7">
    <property type="taxonomic scope" value="Eukaryota"/>
</dbReference>
<feature type="domain" description="EGF-like" evidence="2">
    <location>
        <begin position="711"/>
        <end position="752"/>
    </location>
</feature>
<keyword evidence="4" id="KW-1185">Reference proteome</keyword>
<dbReference type="RefSeq" id="XP_004027349.1">
    <property type="nucleotide sequence ID" value="XM_004027300.1"/>
</dbReference>
<name>G0R3F3_ICHMU</name>